<dbReference type="EMBL" id="CM007368">
    <property type="protein sequence ID" value="OIW06505.1"/>
    <property type="molecule type" value="Genomic_DNA"/>
</dbReference>
<comment type="subcellular location">
    <subcellularLocation>
        <location evidence="2">Cytoplasm</location>
    </subcellularLocation>
    <subcellularLocation>
        <location evidence="1">Nucleus</location>
    </subcellularLocation>
</comment>
<dbReference type="Pfam" id="PF15612">
    <property type="entry name" value="WHIM1"/>
    <property type="match status" value="2"/>
</dbReference>
<dbReference type="InterPro" id="IPR028942">
    <property type="entry name" value="WHIM1_dom"/>
</dbReference>
<evidence type="ECO:0000256" key="9">
    <source>
        <dbReference type="ARBA" id="ARBA00023242"/>
    </source>
</evidence>
<feature type="domain" description="DDT" evidence="11">
    <location>
        <begin position="281"/>
        <end position="346"/>
    </location>
</feature>
<dbReference type="PANTHER" id="PTHR31169">
    <property type="entry name" value="OS05G0300700 PROTEIN"/>
    <property type="match status" value="1"/>
</dbReference>
<keyword evidence="10" id="KW-0175">Coiled coil</keyword>
<keyword evidence="5" id="KW-0597">Phosphoprotein</keyword>
<evidence type="ECO:0000259" key="11">
    <source>
        <dbReference type="PROSITE" id="PS50827"/>
    </source>
</evidence>
<feature type="domain" description="DDT" evidence="11">
    <location>
        <begin position="756"/>
        <end position="821"/>
    </location>
</feature>
<keyword evidence="9" id="KW-0539">Nucleus</keyword>
<dbReference type="AlphaFoldDB" id="A0A1J7HVS3"/>
<evidence type="ECO:0000256" key="2">
    <source>
        <dbReference type="ARBA" id="ARBA00004496"/>
    </source>
</evidence>
<dbReference type="Proteomes" id="UP000188354">
    <property type="component" value="Chromosome LG08"/>
</dbReference>
<keyword evidence="13" id="KW-1185">Reference proteome</keyword>
<keyword evidence="3" id="KW-0963">Cytoplasm</keyword>
<dbReference type="Pfam" id="PF10497">
    <property type="entry name" value="zf-4CXXC_R1"/>
    <property type="match status" value="1"/>
</dbReference>
<evidence type="ECO:0000313" key="12">
    <source>
        <dbReference type="EMBL" id="OIW06505.1"/>
    </source>
</evidence>
<keyword evidence="8" id="KW-0804">Transcription</keyword>
<sequence length="1039" mass="115897">MGFEDQATVQKSKRTTNPGIRIIGNRIYDSANGKTCHQCRQKTTDFAASCKNERKGKPCPIKFCQKCLFNRYGEEAEQVDLLSDWKCPKKKQGLVPTGQLVKTAKASGYKSVDELLHNASNFSVSPMDEVTLGLESVLSVEAEKENSLDGNSSFKVDTLKNQKKSPEISKKTKREGLVEISNVNGVDGACESRSKKKSKICNKVPEEESKQIANGGTELLHEVHEMEMKEARDSDIVGENDDPKKLVANYFAVIAEKEKIEEVPLPPGTTLEDIMGIEFDPEDIGSALQLLEFCKVFGKALDVKKGEAEAVLREMVRKKSMRRAENTLAIQFHIKLLTVILTDSGISSPSLTTNNGKNSWLKALEDLISDESLVLKEFPLDWINEGINGYHNLDLSKKLMLLNFLCDEALGTETLRNYMDEQNLVFSEETKEAKSKVASAKEKVKCLKQKLQDEIAQALLSNVSISEHEARLSQIKSEIAEAQAELLLTKGTVPKSKQISDTMRIDPVFLDYNGQTFWKLKCYTAKYAVLLQDIKVHDVDGTATEEKWFVYDSEMKDEIDKYISSRTKALKVQKVPYIHYNESNVPQMCSEPFMCRHKIICLAASCKNLKENGKACPLNFCQRCILNRGKQGLKPIGRMAKKGKALGSNSVEDMAVDSKSVEDMALGSNSVEDMALGSNSVEDMALGSNSVEDMALGSNSVEDMLDNINNVADLPMDEATSEKELAVVLSDKEKIEKVSFPTGTLLTDIMDIEFSPEDVGSVLQFLEFCRVFGKVLEVKDGEAGAILREIVHKQILHQGESSLAIQFHVRLLTMIMNDSGIRSLSLDTTNGENSWLKSLRDLISGSLVLKAFPLDWIQEGNDGYCSLDVSKKLTLLNFLCEEALGTEKLRGFLHEQNLVYCEAIKEAKSKVAAAKEKEKCLKQKLEDEMSKTDILIALSSEHEALLSQIKSEKAQAHAEFLEAKETIPKGKHSSEAMRINPVFLDDSGPKFWKLESYAAECALLLQDIKVQDDGTAAEEKWFVYDLEKQNEIEKYISLR</sequence>
<evidence type="ECO:0000256" key="7">
    <source>
        <dbReference type="ARBA" id="ARBA00023015"/>
    </source>
</evidence>
<dbReference type="InterPro" id="IPR018866">
    <property type="entry name" value="Znf-4CXXC_R1"/>
</dbReference>
<evidence type="ECO:0000256" key="10">
    <source>
        <dbReference type="SAM" id="Coils"/>
    </source>
</evidence>
<protein>
    <recommendedName>
        <fullName evidence="11">DDT domain-containing protein</fullName>
    </recommendedName>
</protein>
<evidence type="ECO:0000256" key="5">
    <source>
        <dbReference type="ARBA" id="ARBA00022553"/>
    </source>
</evidence>
<dbReference type="STRING" id="3871.A0A1J7HVS3"/>
<evidence type="ECO:0000256" key="8">
    <source>
        <dbReference type="ARBA" id="ARBA00023163"/>
    </source>
</evidence>
<keyword evidence="7" id="KW-0805">Transcription regulation</keyword>
<dbReference type="SMART" id="SM00571">
    <property type="entry name" value="DDT"/>
    <property type="match status" value="2"/>
</dbReference>
<feature type="coiled-coil region" evidence="10">
    <location>
        <begin position="904"/>
        <end position="931"/>
    </location>
</feature>
<evidence type="ECO:0000256" key="6">
    <source>
        <dbReference type="ARBA" id="ARBA00022843"/>
    </source>
</evidence>
<evidence type="ECO:0000256" key="4">
    <source>
        <dbReference type="ARBA" id="ARBA00022499"/>
    </source>
</evidence>
<accession>A0A1J7HVS3</accession>
<dbReference type="Gramene" id="OIW06505">
    <property type="protein sequence ID" value="OIW06505"/>
    <property type="gene ID" value="TanjilG_26694"/>
</dbReference>
<dbReference type="InterPro" id="IPR018501">
    <property type="entry name" value="DDT_dom"/>
</dbReference>
<evidence type="ECO:0000313" key="13">
    <source>
        <dbReference type="Proteomes" id="UP000188354"/>
    </source>
</evidence>
<dbReference type="GO" id="GO:0005634">
    <property type="term" value="C:nucleus"/>
    <property type="evidence" value="ECO:0007669"/>
    <property type="project" value="UniProtKB-SubCell"/>
</dbReference>
<organism evidence="12 13">
    <name type="scientific">Lupinus angustifolius</name>
    <name type="common">Narrow-leaved blue lupine</name>
    <dbReference type="NCBI Taxonomy" id="3871"/>
    <lineage>
        <taxon>Eukaryota</taxon>
        <taxon>Viridiplantae</taxon>
        <taxon>Streptophyta</taxon>
        <taxon>Embryophyta</taxon>
        <taxon>Tracheophyta</taxon>
        <taxon>Spermatophyta</taxon>
        <taxon>Magnoliopsida</taxon>
        <taxon>eudicotyledons</taxon>
        <taxon>Gunneridae</taxon>
        <taxon>Pentapetalae</taxon>
        <taxon>rosids</taxon>
        <taxon>fabids</taxon>
        <taxon>Fabales</taxon>
        <taxon>Fabaceae</taxon>
        <taxon>Papilionoideae</taxon>
        <taxon>50 kb inversion clade</taxon>
        <taxon>genistoids sensu lato</taxon>
        <taxon>core genistoids</taxon>
        <taxon>Genisteae</taxon>
        <taxon>Lupinus</taxon>
    </lineage>
</organism>
<reference evidence="12 13" key="1">
    <citation type="journal article" date="2017" name="Plant Biotechnol. J.">
        <title>A comprehensive draft genome sequence for lupin (Lupinus angustifolius), an emerging health food: insights into plant-microbe interactions and legume evolution.</title>
        <authorList>
            <person name="Hane J.K."/>
            <person name="Ming Y."/>
            <person name="Kamphuis L.G."/>
            <person name="Nelson M.N."/>
            <person name="Garg G."/>
            <person name="Atkins C.A."/>
            <person name="Bayer P.E."/>
            <person name="Bravo A."/>
            <person name="Bringans S."/>
            <person name="Cannon S."/>
            <person name="Edwards D."/>
            <person name="Foley R."/>
            <person name="Gao L.L."/>
            <person name="Harrison M.J."/>
            <person name="Huang W."/>
            <person name="Hurgobin B."/>
            <person name="Li S."/>
            <person name="Liu C.W."/>
            <person name="McGrath A."/>
            <person name="Morahan G."/>
            <person name="Murray J."/>
            <person name="Weller J."/>
            <person name="Jian J."/>
            <person name="Singh K.B."/>
        </authorList>
    </citation>
    <scope>NUCLEOTIDE SEQUENCE [LARGE SCALE GENOMIC DNA]</scope>
    <source>
        <strain evidence="13">cv. Tanjil</strain>
        <tissue evidence="12">Whole plant</tissue>
    </source>
</reference>
<dbReference type="PROSITE" id="PS50827">
    <property type="entry name" value="DDT"/>
    <property type="match status" value="2"/>
</dbReference>
<keyword evidence="4" id="KW-1017">Isopeptide bond</keyword>
<evidence type="ECO:0000256" key="3">
    <source>
        <dbReference type="ARBA" id="ARBA00022490"/>
    </source>
</evidence>
<evidence type="ECO:0000256" key="1">
    <source>
        <dbReference type="ARBA" id="ARBA00004123"/>
    </source>
</evidence>
<dbReference type="GO" id="GO:0005737">
    <property type="term" value="C:cytoplasm"/>
    <property type="evidence" value="ECO:0007669"/>
    <property type="project" value="UniProtKB-SubCell"/>
</dbReference>
<keyword evidence="6" id="KW-0832">Ubl conjugation</keyword>
<dbReference type="InterPro" id="IPR040221">
    <property type="entry name" value="CDCA7/CDA7L"/>
</dbReference>
<proteinExistence type="predicted"/>
<feature type="coiled-coil region" evidence="10">
    <location>
        <begin position="430"/>
        <end position="485"/>
    </location>
</feature>
<name>A0A1J7HVS3_LUPAN</name>
<dbReference type="GO" id="GO:0006355">
    <property type="term" value="P:regulation of DNA-templated transcription"/>
    <property type="evidence" value="ECO:0007669"/>
    <property type="project" value="InterPro"/>
</dbReference>
<dbReference type="PANTHER" id="PTHR31169:SF8">
    <property type="entry name" value="ZINC-FINGER DOMAIN OF MONOAMINE-OXIDASE A REPRESSOR R1 PROTEIN"/>
    <property type="match status" value="1"/>
</dbReference>
<gene>
    <name evidence="12" type="ORF">TanjilG_26694</name>
</gene>